<keyword evidence="1" id="KW-1133">Transmembrane helix</keyword>
<reference evidence="2 3" key="1">
    <citation type="submission" date="2019-09" db="EMBL/GenBank/DDBJ databases">
        <title>Genome sequencing of strain KACC 19322.</title>
        <authorList>
            <person name="Heo J."/>
            <person name="Kim S.-J."/>
            <person name="Kim J.-S."/>
            <person name="Hong S.-B."/>
            <person name="Kwon S.-W."/>
        </authorList>
    </citation>
    <scope>NUCLEOTIDE SEQUENCE [LARGE SCALE GENOMIC DNA]</scope>
    <source>
        <strain evidence="2 3">KACC 19322</strain>
    </source>
</reference>
<name>A0A5C1Y906_9MICO</name>
<feature type="transmembrane region" description="Helical" evidence="1">
    <location>
        <begin position="131"/>
        <end position="153"/>
    </location>
</feature>
<dbReference type="EMBL" id="CP043504">
    <property type="protein sequence ID" value="QEO09659.1"/>
    <property type="molecule type" value="Genomic_DNA"/>
</dbReference>
<dbReference type="KEGG" id="lyk:FLP23_06345"/>
<dbReference type="InterPro" id="IPR017195">
    <property type="entry name" value="ABC_thiamin-permease_prd"/>
</dbReference>
<sequence>MTETTITPARAKLVWRWRVVDIVVASVLGVASGVIFWIWNLTYSPISGFFEALLPGLQGLTAGPWLFAGVLGGLVIRKPGAALYTEVVAAFISMLVGAQWGVDTVVSGVLQGLGAELVFAAFLYRRFGLGVAVLAGAAAALLEIPHELIVWYAGTDLAFQVVFAVSLVVSGAVIAGIGAWAIARGLAAAGVLNRFASGRERSADV</sequence>
<gene>
    <name evidence="2" type="ORF">FLP23_06345</name>
</gene>
<protein>
    <submittedName>
        <fullName evidence="2">Uncharacterized protein</fullName>
    </submittedName>
</protein>
<dbReference type="OrthoDB" id="8017424at2"/>
<feature type="transmembrane region" description="Helical" evidence="1">
    <location>
        <begin position="159"/>
        <end position="183"/>
    </location>
</feature>
<evidence type="ECO:0000313" key="3">
    <source>
        <dbReference type="Proteomes" id="UP000322159"/>
    </source>
</evidence>
<accession>A0A5C1Y906</accession>
<feature type="transmembrane region" description="Helical" evidence="1">
    <location>
        <begin position="83"/>
        <end position="102"/>
    </location>
</feature>
<organism evidence="2 3">
    <name type="scientific">Protaetiibacter larvae</name>
    <dbReference type="NCBI Taxonomy" id="2592654"/>
    <lineage>
        <taxon>Bacteria</taxon>
        <taxon>Bacillati</taxon>
        <taxon>Actinomycetota</taxon>
        <taxon>Actinomycetes</taxon>
        <taxon>Micrococcales</taxon>
        <taxon>Microbacteriaceae</taxon>
        <taxon>Protaetiibacter</taxon>
    </lineage>
</organism>
<dbReference type="Proteomes" id="UP000322159">
    <property type="component" value="Chromosome"/>
</dbReference>
<dbReference type="RefSeq" id="WP_149325079.1">
    <property type="nucleotide sequence ID" value="NZ_CP043504.1"/>
</dbReference>
<proteinExistence type="predicted"/>
<dbReference type="Pfam" id="PF09819">
    <property type="entry name" value="ABC_cobalt"/>
    <property type="match status" value="1"/>
</dbReference>
<keyword evidence="1" id="KW-0812">Transmembrane</keyword>
<evidence type="ECO:0000256" key="1">
    <source>
        <dbReference type="SAM" id="Phobius"/>
    </source>
</evidence>
<evidence type="ECO:0000313" key="2">
    <source>
        <dbReference type="EMBL" id="QEO09659.1"/>
    </source>
</evidence>
<feature type="transmembrane region" description="Helical" evidence="1">
    <location>
        <begin position="59"/>
        <end position="76"/>
    </location>
</feature>
<keyword evidence="1" id="KW-0472">Membrane</keyword>
<feature type="transmembrane region" description="Helical" evidence="1">
    <location>
        <begin position="19"/>
        <end position="39"/>
    </location>
</feature>
<keyword evidence="3" id="KW-1185">Reference proteome</keyword>
<dbReference type="PIRSF" id="PIRSF037394">
    <property type="entry name" value="ABC_thiamine-permease_YkoE_prd"/>
    <property type="match status" value="1"/>
</dbReference>
<dbReference type="AlphaFoldDB" id="A0A5C1Y906"/>